<keyword evidence="7" id="KW-0346">Stress response</keyword>
<proteinExistence type="inferred from homology"/>
<keyword evidence="5" id="KW-0378">Hydrolase</keyword>
<evidence type="ECO:0000313" key="9">
    <source>
        <dbReference type="Proteomes" id="UP000623795"/>
    </source>
</evidence>
<keyword evidence="6" id="KW-0694">RNA-binding</keyword>
<dbReference type="InterPro" id="IPR038570">
    <property type="entry name" value="HicA_sf"/>
</dbReference>
<organism evidence="8 9">
    <name type="scientific">Aromatoleum toluvorans</name>
    <dbReference type="NCBI Taxonomy" id="92002"/>
    <lineage>
        <taxon>Bacteria</taxon>
        <taxon>Pseudomonadati</taxon>
        <taxon>Pseudomonadota</taxon>
        <taxon>Betaproteobacteria</taxon>
        <taxon>Rhodocyclales</taxon>
        <taxon>Rhodocyclaceae</taxon>
        <taxon>Aromatoleum</taxon>
    </lineage>
</organism>
<dbReference type="Gene3D" id="3.30.920.30">
    <property type="entry name" value="Hypothetical protein"/>
    <property type="match status" value="1"/>
</dbReference>
<dbReference type="EMBL" id="WTVN01000044">
    <property type="protein sequence ID" value="NMG45997.1"/>
    <property type="molecule type" value="Genomic_DNA"/>
</dbReference>
<evidence type="ECO:0000256" key="2">
    <source>
        <dbReference type="ARBA" id="ARBA00022649"/>
    </source>
</evidence>
<comment type="similarity">
    <text evidence="1">Belongs to the HicA mRNA interferase family.</text>
</comment>
<reference evidence="8 9" key="1">
    <citation type="submission" date="2019-12" db="EMBL/GenBank/DDBJ databases">
        <title>Comparative genomics gives insights into the taxonomy of the Azoarcus-Aromatoleum group and reveals separate origins of nif in the plant-associated Azoarcus and non-plant-associated Aromatoleum sub-groups.</title>
        <authorList>
            <person name="Lafos M."/>
            <person name="Maluk M."/>
            <person name="Batista M."/>
            <person name="Junghare M."/>
            <person name="Carmona M."/>
            <person name="Faoro H."/>
            <person name="Cruz L.M."/>
            <person name="Battistoni F."/>
            <person name="De Souza E."/>
            <person name="Pedrosa F."/>
            <person name="Chen W.-M."/>
            <person name="Poole P.S."/>
            <person name="Dixon R.A."/>
            <person name="James E.K."/>
        </authorList>
    </citation>
    <scope>NUCLEOTIDE SEQUENCE [LARGE SCALE GENOMIC DNA]</scope>
    <source>
        <strain evidence="8 9">Td21</strain>
    </source>
</reference>
<dbReference type="SUPFAM" id="SSF54786">
    <property type="entry name" value="YcfA/nrd intein domain"/>
    <property type="match status" value="1"/>
</dbReference>
<evidence type="ECO:0000313" key="8">
    <source>
        <dbReference type="EMBL" id="NMG45997.1"/>
    </source>
</evidence>
<accession>A0ABX1Q511</accession>
<evidence type="ECO:0000256" key="1">
    <source>
        <dbReference type="ARBA" id="ARBA00006620"/>
    </source>
</evidence>
<evidence type="ECO:0000256" key="6">
    <source>
        <dbReference type="ARBA" id="ARBA00022884"/>
    </source>
</evidence>
<evidence type="ECO:0000256" key="5">
    <source>
        <dbReference type="ARBA" id="ARBA00022801"/>
    </source>
</evidence>
<evidence type="ECO:0000256" key="7">
    <source>
        <dbReference type="ARBA" id="ARBA00023016"/>
    </source>
</evidence>
<dbReference type="Pfam" id="PF07927">
    <property type="entry name" value="HicA_toxin"/>
    <property type="match status" value="1"/>
</dbReference>
<evidence type="ECO:0000256" key="3">
    <source>
        <dbReference type="ARBA" id="ARBA00022722"/>
    </source>
</evidence>
<keyword evidence="3" id="KW-0540">Nuclease</keyword>
<dbReference type="InterPro" id="IPR012933">
    <property type="entry name" value="HicA_mRNA_interferase"/>
</dbReference>
<comment type="caution">
    <text evidence="8">The sequence shown here is derived from an EMBL/GenBank/DDBJ whole genome shotgun (WGS) entry which is preliminary data.</text>
</comment>
<keyword evidence="9" id="KW-1185">Reference proteome</keyword>
<protein>
    <submittedName>
        <fullName evidence="8">Addiction module toxin, HicA family</fullName>
    </submittedName>
</protein>
<sequence length="65" mass="7261">MGGNFAPELKRLLREAGCRFIRSGKGDHEIWHSPHTGIHFPVDSKIKSRHTANAVLKQAGLPKNF</sequence>
<dbReference type="Proteomes" id="UP000623795">
    <property type="component" value="Unassembled WGS sequence"/>
</dbReference>
<evidence type="ECO:0000256" key="4">
    <source>
        <dbReference type="ARBA" id="ARBA00022759"/>
    </source>
</evidence>
<gene>
    <name evidence="8" type="ORF">GPA22_19960</name>
</gene>
<keyword evidence="2" id="KW-1277">Toxin-antitoxin system</keyword>
<dbReference type="RefSeq" id="WP_169257829.1">
    <property type="nucleotide sequence ID" value="NZ_WTVN01000044.1"/>
</dbReference>
<name>A0ABX1Q511_9RHOO</name>
<keyword evidence="4" id="KW-0255">Endonuclease</keyword>